<proteinExistence type="predicted"/>
<name>A0A238U9L2_9FLAO</name>
<accession>A0A238U9L2</accession>
<keyword evidence="2" id="KW-1185">Reference proteome</keyword>
<dbReference type="KEGG" id="tje:TJEJU_2202"/>
<dbReference type="Proteomes" id="UP000215214">
    <property type="component" value="Chromosome TJEJU"/>
</dbReference>
<dbReference type="AlphaFoldDB" id="A0A238U9L2"/>
<sequence>MKKDESIIELITEINKEIGENKYLLKDFWEGDLCAIGFSDLNEEILIYVSTFEREKGNYYIEIEKSNKEFPDKYDMLDRKEKVNFKELKLILQNYL</sequence>
<dbReference type="RefSeq" id="WP_095072025.1">
    <property type="nucleotide sequence ID" value="NZ_LT899436.1"/>
</dbReference>
<protein>
    <submittedName>
        <fullName evidence="1">Uncharacterized protein</fullName>
    </submittedName>
</protein>
<dbReference type="EMBL" id="LT899436">
    <property type="protein sequence ID" value="SNR15893.1"/>
    <property type="molecule type" value="Genomic_DNA"/>
</dbReference>
<evidence type="ECO:0000313" key="1">
    <source>
        <dbReference type="EMBL" id="SNR15893.1"/>
    </source>
</evidence>
<dbReference type="OrthoDB" id="982884at2"/>
<gene>
    <name evidence="1" type="ORF">TJEJU_2202</name>
</gene>
<reference evidence="1 2" key="1">
    <citation type="submission" date="2017-07" db="EMBL/GenBank/DDBJ databases">
        <authorList>
            <person name="Sun Z.S."/>
            <person name="Albrecht U."/>
            <person name="Echele G."/>
            <person name="Lee C.C."/>
        </authorList>
    </citation>
    <scope>NUCLEOTIDE SEQUENCE [LARGE SCALE GENOMIC DNA]</scope>
    <source>
        <strain evidence="2">type strain: KCTC 22618</strain>
    </source>
</reference>
<organism evidence="1 2">
    <name type="scientific">Tenacibaculum jejuense</name>
    <dbReference type="NCBI Taxonomy" id="584609"/>
    <lineage>
        <taxon>Bacteria</taxon>
        <taxon>Pseudomonadati</taxon>
        <taxon>Bacteroidota</taxon>
        <taxon>Flavobacteriia</taxon>
        <taxon>Flavobacteriales</taxon>
        <taxon>Flavobacteriaceae</taxon>
        <taxon>Tenacibaculum</taxon>
    </lineage>
</organism>
<evidence type="ECO:0000313" key="2">
    <source>
        <dbReference type="Proteomes" id="UP000215214"/>
    </source>
</evidence>